<dbReference type="AlphaFoldDB" id="A0A1I6GAD0"/>
<dbReference type="SUPFAM" id="SSF46955">
    <property type="entry name" value="Putative DNA-binding domain"/>
    <property type="match status" value="1"/>
</dbReference>
<dbReference type="Proteomes" id="UP000198877">
    <property type="component" value="Unassembled WGS sequence"/>
</dbReference>
<proteinExistence type="predicted"/>
<dbReference type="InterPro" id="IPR036388">
    <property type="entry name" value="WH-like_DNA-bd_sf"/>
</dbReference>
<evidence type="ECO:0000313" key="2">
    <source>
        <dbReference type="EMBL" id="SFR39153.1"/>
    </source>
</evidence>
<dbReference type="Pfam" id="PF12728">
    <property type="entry name" value="HTH_17"/>
    <property type="match status" value="1"/>
</dbReference>
<reference evidence="3" key="1">
    <citation type="submission" date="2016-10" db="EMBL/GenBank/DDBJ databases">
        <authorList>
            <person name="Varghese N."/>
            <person name="Submissions S."/>
        </authorList>
    </citation>
    <scope>NUCLEOTIDE SEQUENCE [LARGE SCALE GENOMIC DNA]</scope>
    <source>
        <strain evidence="3">CL127</strain>
    </source>
</reference>
<dbReference type="EMBL" id="FOYR01000001">
    <property type="protein sequence ID" value="SFR39153.1"/>
    <property type="molecule type" value="Genomic_DNA"/>
</dbReference>
<dbReference type="Gene3D" id="1.10.10.10">
    <property type="entry name" value="Winged helix-like DNA-binding domain superfamily/Winged helix DNA-binding domain"/>
    <property type="match status" value="1"/>
</dbReference>
<sequence>MFLPAPVYGPENGLRGTFRGTFPRFSRPIRGLSPQRYALGRVAAAWYGHVRTVRSHLSCMDDEPQIMTGEQVAQLLHVSPRTIEDWRQTNAGPPFRRMGKHVRYLRREVLAWFEGLSQDA</sequence>
<feature type="domain" description="Helix-turn-helix" evidence="1">
    <location>
        <begin position="67"/>
        <end position="115"/>
    </location>
</feature>
<gene>
    <name evidence="2" type="ORF">SAMN04488591_0943</name>
</gene>
<accession>A0A1I6GAD0</accession>
<dbReference type="InterPro" id="IPR009061">
    <property type="entry name" value="DNA-bd_dom_put_sf"/>
</dbReference>
<evidence type="ECO:0000313" key="3">
    <source>
        <dbReference type="Proteomes" id="UP000198877"/>
    </source>
</evidence>
<dbReference type="InterPro" id="IPR041657">
    <property type="entry name" value="HTH_17"/>
</dbReference>
<evidence type="ECO:0000259" key="1">
    <source>
        <dbReference type="Pfam" id="PF12728"/>
    </source>
</evidence>
<name>A0A1I6GAD0_9MICO</name>
<protein>
    <submittedName>
        <fullName evidence="2">Helix-turn-helix domain-containing protein</fullName>
    </submittedName>
</protein>
<organism evidence="2 3">
    <name type="scientific">Microbacterium azadirachtae</name>
    <dbReference type="NCBI Taxonomy" id="582680"/>
    <lineage>
        <taxon>Bacteria</taxon>
        <taxon>Bacillati</taxon>
        <taxon>Actinomycetota</taxon>
        <taxon>Actinomycetes</taxon>
        <taxon>Micrococcales</taxon>
        <taxon>Microbacteriaceae</taxon>
        <taxon>Microbacterium</taxon>
    </lineage>
</organism>